<evidence type="ECO:0000313" key="3">
    <source>
        <dbReference type="Proteomes" id="UP000233398"/>
    </source>
</evidence>
<sequence>MRFFITAFAIFLTFISLISCSDNAEVLEPKTFSNIGYAVEGSDQEIVVTYRDFNNNVISDTTNVPWKKTFGSLTLEPDEEFHALFSIESLSNEEEELVSFIISDIHDFYSVAEMQFGKNLNVSLSNRFMNPTDGAITIAYANGAPTLYSVDGSDQKVEITYRDITNEIIVDTLNTPWEKRQFINIDPGMTFEAFLKVRSLSEDVETISASIRDINETQTDGLVNIELNASLPSRYELKN</sequence>
<organism evidence="2 3">
    <name type="scientific">Rhodohalobacter barkolensis</name>
    <dbReference type="NCBI Taxonomy" id="2053187"/>
    <lineage>
        <taxon>Bacteria</taxon>
        <taxon>Pseudomonadati</taxon>
        <taxon>Balneolota</taxon>
        <taxon>Balneolia</taxon>
        <taxon>Balneolales</taxon>
        <taxon>Balneolaceae</taxon>
        <taxon>Rhodohalobacter</taxon>
    </lineage>
</organism>
<dbReference type="Proteomes" id="UP000233398">
    <property type="component" value="Unassembled WGS sequence"/>
</dbReference>
<protein>
    <submittedName>
        <fullName evidence="2">Uncharacterized protein</fullName>
    </submittedName>
</protein>
<reference evidence="2 3" key="1">
    <citation type="submission" date="2017-11" db="EMBL/GenBank/DDBJ databases">
        <title>Rhodohalobacter 15182 sp. nov., isolated from a salt lake.</title>
        <authorList>
            <person name="Han S."/>
        </authorList>
    </citation>
    <scope>NUCLEOTIDE SEQUENCE [LARGE SCALE GENOMIC DNA]</scope>
    <source>
        <strain evidence="2 3">15182</strain>
    </source>
</reference>
<evidence type="ECO:0000313" key="2">
    <source>
        <dbReference type="EMBL" id="PKD43744.1"/>
    </source>
</evidence>
<dbReference type="EMBL" id="PISP01000002">
    <property type="protein sequence ID" value="PKD43744.1"/>
    <property type="molecule type" value="Genomic_DNA"/>
</dbReference>
<comment type="caution">
    <text evidence="2">The sequence shown here is derived from an EMBL/GenBank/DDBJ whole genome shotgun (WGS) entry which is preliminary data.</text>
</comment>
<feature type="signal peptide" evidence="1">
    <location>
        <begin position="1"/>
        <end position="24"/>
    </location>
</feature>
<keyword evidence="1" id="KW-0732">Signal</keyword>
<name>A0A2N0VHV0_9BACT</name>
<proteinExistence type="predicted"/>
<dbReference type="AlphaFoldDB" id="A0A2N0VHV0"/>
<feature type="chain" id="PRO_5014974707" evidence="1">
    <location>
        <begin position="25"/>
        <end position="239"/>
    </location>
</feature>
<keyword evidence="3" id="KW-1185">Reference proteome</keyword>
<accession>A0A2N0VHV0</accession>
<dbReference type="PROSITE" id="PS51257">
    <property type="entry name" value="PROKAR_LIPOPROTEIN"/>
    <property type="match status" value="1"/>
</dbReference>
<gene>
    <name evidence="2" type="ORF">CWD77_09300</name>
</gene>
<dbReference type="RefSeq" id="WP_101073284.1">
    <property type="nucleotide sequence ID" value="NZ_PISP01000002.1"/>
</dbReference>
<evidence type="ECO:0000256" key="1">
    <source>
        <dbReference type="SAM" id="SignalP"/>
    </source>
</evidence>